<proteinExistence type="inferred from homology"/>
<dbReference type="PANTHER" id="PTHR42938">
    <property type="entry name" value="FORMATE DEHYDROGENASE 1"/>
    <property type="match status" value="1"/>
</dbReference>
<dbReference type="EC" id="1.1.1.290" evidence="5"/>
<evidence type="ECO:0000313" key="10">
    <source>
        <dbReference type="Proteomes" id="UP000644693"/>
    </source>
</evidence>
<dbReference type="AlphaFoldDB" id="A0A919CIL7"/>
<dbReference type="GO" id="GO:0051287">
    <property type="term" value="F:NAD binding"/>
    <property type="evidence" value="ECO:0007669"/>
    <property type="project" value="InterPro"/>
</dbReference>
<keyword evidence="10" id="KW-1185">Reference proteome</keyword>
<dbReference type="Pfam" id="PF11890">
    <property type="entry name" value="DUF3410"/>
    <property type="match status" value="1"/>
</dbReference>
<comment type="subunit">
    <text evidence="5">Homodimer.</text>
</comment>
<accession>A0A919CIL7</accession>
<comment type="similarity">
    <text evidence="5">Belongs to the D-isomer specific 2-hydroxyacid dehydrogenase family. PdxB subfamily.</text>
</comment>
<evidence type="ECO:0000256" key="5">
    <source>
        <dbReference type="HAMAP-Rule" id="MF_01825"/>
    </source>
</evidence>
<dbReference type="InterPro" id="IPR029752">
    <property type="entry name" value="D-isomer_DH_CS1"/>
</dbReference>
<feature type="binding site" evidence="5">
    <location>
        <position position="259"/>
    </location>
    <ligand>
        <name>substrate</name>
    </ligand>
</feature>
<feature type="active site" description="Proton donor" evidence="5">
    <location>
        <position position="255"/>
    </location>
</feature>
<feature type="binding site" evidence="5">
    <location>
        <position position="258"/>
    </location>
    <ligand>
        <name>NAD(+)</name>
        <dbReference type="ChEBI" id="CHEBI:57540"/>
    </ligand>
</feature>
<comment type="caution">
    <text evidence="9">The sequence shown here is derived from an EMBL/GenBank/DDBJ whole genome shotgun (WGS) entry which is preliminary data.</text>
</comment>
<dbReference type="Proteomes" id="UP000644693">
    <property type="component" value="Unassembled WGS sequence"/>
</dbReference>
<dbReference type="InterPro" id="IPR006139">
    <property type="entry name" value="D-isomer_2_OHA_DH_cat_dom"/>
</dbReference>
<comment type="catalytic activity">
    <reaction evidence="5">
        <text>4-phospho-D-erythronate + NAD(+) = (R)-3-hydroxy-2-oxo-4-phosphooxybutanoate + NADH + H(+)</text>
        <dbReference type="Rhea" id="RHEA:18829"/>
        <dbReference type="ChEBI" id="CHEBI:15378"/>
        <dbReference type="ChEBI" id="CHEBI:57540"/>
        <dbReference type="ChEBI" id="CHEBI:57945"/>
        <dbReference type="ChEBI" id="CHEBI:58538"/>
        <dbReference type="ChEBI" id="CHEBI:58766"/>
        <dbReference type="EC" id="1.1.1.290"/>
    </reaction>
</comment>
<evidence type="ECO:0000256" key="1">
    <source>
        <dbReference type="ARBA" id="ARBA00022490"/>
    </source>
</evidence>
<dbReference type="Gene3D" id="3.30.1370.170">
    <property type="match status" value="1"/>
</dbReference>
<dbReference type="GO" id="GO:0036001">
    <property type="term" value="P:'de novo' pyridoxal 5'-phosphate biosynthetic process"/>
    <property type="evidence" value="ECO:0007669"/>
    <property type="project" value="TreeGrafter"/>
</dbReference>
<feature type="active site" evidence="5">
    <location>
        <position position="238"/>
    </location>
</feature>
<dbReference type="InterPro" id="IPR036291">
    <property type="entry name" value="NAD(P)-bd_dom_sf"/>
</dbReference>
<reference evidence="9" key="1">
    <citation type="journal article" date="2014" name="Int. J. Syst. Evol. Microbiol.">
        <title>Complete genome sequence of Corynebacterium casei LMG S-19264T (=DSM 44701T), isolated from a smear-ripened cheese.</title>
        <authorList>
            <consortium name="US DOE Joint Genome Institute (JGI-PGF)"/>
            <person name="Walter F."/>
            <person name="Albersmeier A."/>
            <person name="Kalinowski J."/>
            <person name="Ruckert C."/>
        </authorList>
    </citation>
    <scope>NUCLEOTIDE SEQUENCE</scope>
    <source>
        <strain evidence="9">KCTC 23430</strain>
    </source>
</reference>
<dbReference type="SUPFAM" id="SSF51735">
    <property type="entry name" value="NAD(P)-binding Rossmann-fold domains"/>
    <property type="match status" value="1"/>
</dbReference>
<sequence>MSVLRIVFDENLVGVQETLEGIAECHAMPGRDIHQANLIDADALLVRSVTRVGAEMVAGTALRFVGTATAGYEHIDQQALAANAIAFSAAPGCNAVAVADYVLAAVVAVADFWERLAAGGSLGIVGYGHVGRRVQGMFAALGVRVLVHDPWLPEGEVPASASLDEVLSADVITLHTSLHDRSPWPSCGLLSQECLSRISADSLLINASRGEVIDQNALLAACENGTAPTLVLDVWYGEPSVSAQLLNHCALGSAHIAGYSQDAKWRGTQHILGAMARSCDLNLSGRLQHLPTLPVSLGSGASLADALRTLVSQVYDIREDDRLLREVVAQPDAAKGFDALRKQYRVRRELGAVLLQDDAGNAAVTALGGMLTQLQYGDGP</sequence>
<comment type="pathway">
    <text evidence="5">Cofactor biosynthesis; pyridoxine 5'-phosphate biosynthesis; pyridoxine 5'-phosphate from D-erythrose 4-phosphate: step 2/5.</text>
</comment>
<name>A0A919CIL7_9GAMM</name>
<keyword evidence="3 5" id="KW-0520">NAD</keyword>
<comment type="function">
    <text evidence="5">Catalyzes the oxidation of erythronate-4-phosphate to 3-hydroxy-2-oxo-4-phosphonooxybutanoate.</text>
</comment>
<dbReference type="SUPFAM" id="SSF52283">
    <property type="entry name" value="Formate/glycerate dehydrogenase catalytic domain-like"/>
    <property type="match status" value="1"/>
</dbReference>
<keyword evidence="4 5" id="KW-0664">Pyridoxine biosynthesis</keyword>
<keyword evidence="1 5" id="KW-0963">Cytoplasm</keyword>
<feature type="binding site" evidence="5">
    <location>
        <position position="149"/>
    </location>
    <ligand>
        <name>NAD(+)</name>
        <dbReference type="ChEBI" id="CHEBI:57540"/>
    </ligand>
</feature>
<dbReference type="HAMAP" id="MF_01825">
    <property type="entry name" value="PdxB"/>
    <property type="match status" value="1"/>
</dbReference>
<reference evidence="9" key="2">
    <citation type="submission" date="2020-09" db="EMBL/GenBank/DDBJ databases">
        <authorList>
            <person name="Sun Q."/>
            <person name="Kim S."/>
        </authorList>
    </citation>
    <scope>NUCLEOTIDE SEQUENCE</scope>
    <source>
        <strain evidence="9">KCTC 23430</strain>
    </source>
</reference>
<organism evidence="9 10">
    <name type="scientific">Parahalioglobus pacificus</name>
    <dbReference type="NCBI Taxonomy" id="930806"/>
    <lineage>
        <taxon>Bacteria</taxon>
        <taxon>Pseudomonadati</taxon>
        <taxon>Pseudomonadota</taxon>
        <taxon>Gammaproteobacteria</taxon>
        <taxon>Cellvibrionales</taxon>
        <taxon>Halieaceae</taxon>
        <taxon>Parahalioglobus</taxon>
    </lineage>
</organism>
<dbReference type="GO" id="GO:0046983">
    <property type="term" value="F:protein dimerization activity"/>
    <property type="evidence" value="ECO:0007669"/>
    <property type="project" value="InterPro"/>
</dbReference>
<dbReference type="InterPro" id="IPR038251">
    <property type="entry name" value="PdxB_dimer_sf"/>
</dbReference>
<dbReference type="CDD" id="cd12158">
    <property type="entry name" value="ErythrP_dh"/>
    <property type="match status" value="1"/>
</dbReference>
<feature type="binding site" evidence="5">
    <location>
        <position position="176"/>
    </location>
    <ligand>
        <name>NAD(+)</name>
        <dbReference type="ChEBI" id="CHEBI:57540"/>
    </ligand>
</feature>
<feature type="active site" evidence="5">
    <location>
        <position position="209"/>
    </location>
</feature>
<feature type="binding site" evidence="5">
    <location>
        <position position="233"/>
    </location>
    <ligand>
        <name>NAD(+)</name>
        <dbReference type="ChEBI" id="CHEBI:57540"/>
    </ligand>
</feature>
<evidence type="ECO:0000313" key="9">
    <source>
        <dbReference type="EMBL" id="GHD29198.1"/>
    </source>
</evidence>
<dbReference type="Pfam" id="PF00389">
    <property type="entry name" value="2-Hacid_dh"/>
    <property type="match status" value="1"/>
</dbReference>
<protein>
    <recommendedName>
        <fullName evidence="5">Erythronate-4-phosphate dehydrogenase</fullName>
        <ecNumber evidence="5">1.1.1.290</ecNumber>
    </recommendedName>
</protein>
<feature type="binding site" evidence="5">
    <location>
        <position position="69"/>
    </location>
    <ligand>
        <name>substrate</name>
    </ligand>
</feature>
<evidence type="ECO:0000256" key="4">
    <source>
        <dbReference type="ARBA" id="ARBA00023096"/>
    </source>
</evidence>
<comment type="subcellular location">
    <subcellularLocation>
        <location evidence="5">Cytoplasm</location>
    </subcellularLocation>
</comment>
<feature type="domain" description="Erythronate-4-phosphate dehydrogenase dimerisation" evidence="8">
    <location>
        <begin position="295"/>
        <end position="367"/>
    </location>
</feature>
<evidence type="ECO:0000256" key="2">
    <source>
        <dbReference type="ARBA" id="ARBA00023002"/>
    </source>
</evidence>
<dbReference type="EMBL" id="BMYM01000001">
    <property type="protein sequence ID" value="GHD29198.1"/>
    <property type="molecule type" value="Genomic_DNA"/>
</dbReference>
<dbReference type="PANTHER" id="PTHR42938:SF9">
    <property type="entry name" value="FORMATE DEHYDROGENASE 1"/>
    <property type="match status" value="1"/>
</dbReference>
<comment type="caution">
    <text evidence="5">Lacks conserved residue(s) required for the propagation of feature annotation.</text>
</comment>
<dbReference type="InterPro" id="IPR020921">
    <property type="entry name" value="Erythronate-4-P_DHase"/>
</dbReference>
<dbReference type="GO" id="GO:0005829">
    <property type="term" value="C:cytosol"/>
    <property type="evidence" value="ECO:0007669"/>
    <property type="project" value="TreeGrafter"/>
</dbReference>
<dbReference type="GO" id="GO:0033711">
    <property type="term" value="F:4-phosphoerythronate dehydrogenase activity"/>
    <property type="evidence" value="ECO:0007669"/>
    <property type="project" value="UniProtKB-EC"/>
</dbReference>
<gene>
    <name evidence="5 9" type="primary">pdxB</name>
    <name evidence="9" type="ORF">GCM10007053_09330</name>
</gene>
<evidence type="ECO:0000256" key="3">
    <source>
        <dbReference type="ARBA" id="ARBA00023027"/>
    </source>
</evidence>
<dbReference type="Pfam" id="PF02826">
    <property type="entry name" value="2-Hacid_dh_C"/>
    <property type="match status" value="1"/>
</dbReference>
<dbReference type="InterPro" id="IPR006140">
    <property type="entry name" value="D-isomer_DH_NAD-bd"/>
</dbReference>
<dbReference type="GO" id="GO:0008615">
    <property type="term" value="P:pyridoxine biosynthetic process"/>
    <property type="evidence" value="ECO:0007669"/>
    <property type="project" value="UniProtKB-UniRule"/>
</dbReference>
<evidence type="ECO:0000259" key="7">
    <source>
        <dbReference type="Pfam" id="PF02826"/>
    </source>
</evidence>
<feature type="binding site" evidence="5">
    <location>
        <begin position="207"/>
        <end position="209"/>
    </location>
    <ligand>
        <name>NAD(+)</name>
        <dbReference type="ChEBI" id="CHEBI:57540"/>
    </ligand>
</feature>
<evidence type="ECO:0000259" key="8">
    <source>
        <dbReference type="Pfam" id="PF11890"/>
    </source>
</evidence>
<dbReference type="Gene3D" id="3.40.50.720">
    <property type="entry name" value="NAD(P)-binding Rossmann-like Domain"/>
    <property type="match status" value="2"/>
</dbReference>
<keyword evidence="2 5" id="KW-0560">Oxidoreductase</keyword>
<feature type="domain" description="D-isomer specific 2-hydroxyacid dehydrogenase NAD-binding" evidence="7">
    <location>
        <begin position="117"/>
        <end position="248"/>
    </location>
</feature>
<feature type="domain" description="D-isomer specific 2-hydroxyacid dehydrogenase catalytic" evidence="6">
    <location>
        <begin position="35"/>
        <end position="258"/>
    </location>
</feature>
<dbReference type="InterPro" id="IPR024531">
    <property type="entry name" value="Erythronate-4-P_DHase_dimer"/>
</dbReference>
<evidence type="ECO:0000259" key="6">
    <source>
        <dbReference type="Pfam" id="PF00389"/>
    </source>
</evidence>
<dbReference type="PROSITE" id="PS00065">
    <property type="entry name" value="D_2_HYDROXYACID_DH_1"/>
    <property type="match status" value="1"/>
</dbReference>
<feature type="binding site" evidence="5">
    <location>
        <position position="48"/>
    </location>
    <ligand>
        <name>substrate</name>
    </ligand>
</feature>